<evidence type="ECO:0000256" key="12">
    <source>
        <dbReference type="ARBA" id="ARBA00023224"/>
    </source>
</evidence>
<gene>
    <name evidence="13" type="primary">TSHR</name>
</gene>
<evidence type="ECO:0000256" key="6">
    <source>
        <dbReference type="ARBA" id="ARBA00022737"/>
    </source>
</evidence>
<evidence type="ECO:0000256" key="9">
    <source>
        <dbReference type="ARBA" id="ARBA00023136"/>
    </source>
</evidence>
<dbReference type="Proteomes" id="UP000261540">
    <property type="component" value="Unplaced"/>
</dbReference>
<evidence type="ECO:0000256" key="11">
    <source>
        <dbReference type="ARBA" id="ARBA00023170"/>
    </source>
</evidence>
<dbReference type="PROSITE" id="PS00237">
    <property type="entry name" value="G_PROTEIN_RECEP_F1_1"/>
    <property type="match status" value="1"/>
</dbReference>
<dbReference type="Ensembl" id="ENSPKIT00000040400.1">
    <property type="protein sequence ID" value="ENSPKIP00000015923.1"/>
    <property type="gene ID" value="ENSPKIG00000002456.1"/>
</dbReference>
<dbReference type="InterPro" id="IPR032675">
    <property type="entry name" value="LRR_dom_sf"/>
</dbReference>
<accession>A0A3B3RC19</accession>
<feature type="chain" id="PRO_5017105686" description="Thyrotropin receptor" evidence="13">
    <location>
        <begin position="24"/>
        <end position="706"/>
    </location>
</feature>
<dbReference type="GO" id="GO:0009755">
    <property type="term" value="P:hormone-mediated signaling pathway"/>
    <property type="evidence" value="ECO:0007669"/>
    <property type="project" value="TreeGrafter"/>
</dbReference>
<dbReference type="GO" id="GO:0022602">
    <property type="term" value="P:ovulation cycle process"/>
    <property type="evidence" value="ECO:0007669"/>
    <property type="project" value="TreeGrafter"/>
</dbReference>
<dbReference type="GO" id="GO:0004964">
    <property type="term" value="F:luteinizing hormone receptor activity"/>
    <property type="evidence" value="ECO:0007669"/>
    <property type="project" value="TreeGrafter"/>
</dbReference>
<dbReference type="SUPFAM" id="SSF81321">
    <property type="entry name" value="Family A G protein-coupled receptor-like"/>
    <property type="match status" value="1"/>
</dbReference>
<keyword evidence="3 13" id="KW-1003">Cell membrane</keyword>
<evidence type="ECO:0000256" key="2">
    <source>
        <dbReference type="ARBA" id="ARBA00017324"/>
    </source>
</evidence>
<dbReference type="InterPro" id="IPR002274">
    <property type="entry name" value="TSH_rcpt"/>
</dbReference>
<dbReference type="GO" id="GO:0007189">
    <property type="term" value="P:adenylate cyclase-activating G protein-coupled receptor signaling pathway"/>
    <property type="evidence" value="ECO:0007669"/>
    <property type="project" value="TreeGrafter"/>
</dbReference>
<dbReference type="AlphaFoldDB" id="A0A3B3RC19"/>
<dbReference type="PRINTS" id="PR00373">
    <property type="entry name" value="GLYCHORMONER"/>
</dbReference>
<evidence type="ECO:0000259" key="15">
    <source>
        <dbReference type="PROSITE" id="PS50262"/>
    </source>
</evidence>
<feature type="transmembrane region" description="Helical" evidence="13">
    <location>
        <begin position="586"/>
        <end position="608"/>
    </location>
</feature>
<comment type="subcellular location">
    <subcellularLocation>
        <location evidence="1">Basolateral cell membrane</location>
        <topology evidence="1">Multi-pass membrane protein</topology>
    </subcellularLocation>
    <subcellularLocation>
        <location evidence="13">Cell membrane</location>
        <topology evidence="13">Multi-pass membrane protein</topology>
    </subcellularLocation>
</comment>
<keyword evidence="6" id="KW-0677">Repeat</keyword>
<feature type="transmembrane region" description="Helical" evidence="13">
    <location>
        <begin position="411"/>
        <end position="432"/>
    </location>
</feature>
<feature type="transmembrane region" description="Helical" evidence="13">
    <location>
        <begin position="497"/>
        <end position="518"/>
    </location>
</feature>
<reference evidence="16" key="2">
    <citation type="submission" date="2025-09" db="UniProtKB">
        <authorList>
            <consortium name="Ensembl"/>
        </authorList>
    </citation>
    <scope>IDENTIFICATION</scope>
</reference>
<evidence type="ECO:0000256" key="10">
    <source>
        <dbReference type="ARBA" id="ARBA00023157"/>
    </source>
</evidence>
<dbReference type="PRINTS" id="PR01145">
    <property type="entry name" value="TSHRECEPTOR"/>
</dbReference>
<evidence type="ECO:0000256" key="4">
    <source>
        <dbReference type="ARBA" id="ARBA00022614"/>
    </source>
</evidence>
<protein>
    <recommendedName>
        <fullName evidence="2 13">Thyrotropin receptor</fullName>
    </recommendedName>
</protein>
<dbReference type="Pfam" id="PF00001">
    <property type="entry name" value="7tm_1"/>
    <property type="match status" value="1"/>
</dbReference>
<comment type="function">
    <text evidence="13">Receptor for the thyroid-stimulating hormone (TSH) or thyrotropin. Also acts as a receptor for the heterodimeric glycoprotein hormone (GPHA2:GPHB5) or thyrostimulin. The activity of this receptor is mediated by G proteins which activate adenylate cyclase. Plays a central role in controlling thyroid cell metabolism.</text>
</comment>
<dbReference type="GO" id="GO:0007200">
    <property type="term" value="P:phospholipase C-activating G protein-coupled receptor signaling pathway"/>
    <property type="evidence" value="ECO:0007669"/>
    <property type="project" value="TreeGrafter"/>
</dbReference>
<feature type="domain" description="G-protein coupled receptors family 1 profile" evidence="15">
    <location>
        <begin position="390"/>
        <end position="637"/>
    </location>
</feature>
<dbReference type="CDD" id="cd15136">
    <property type="entry name" value="7tmA_Glyco_hormone_R"/>
    <property type="match status" value="1"/>
</dbReference>
<dbReference type="PROSITE" id="PS50262">
    <property type="entry name" value="G_PROTEIN_RECEP_F1_2"/>
    <property type="match status" value="1"/>
</dbReference>
<name>A0A3B3RC19_9TELE</name>
<keyword evidence="10" id="KW-1015">Disulfide bond</keyword>
<feature type="signal peptide" evidence="13">
    <location>
        <begin position="1"/>
        <end position="23"/>
    </location>
</feature>
<dbReference type="GO" id="GO:0001541">
    <property type="term" value="P:ovarian follicle development"/>
    <property type="evidence" value="ECO:0007669"/>
    <property type="project" value="TreeGrafter"/>
</dbReference>
<feature type="transmembrane region" description="Helical" evidence="13">
    <location>
        <begin position="538"/>
        <end position="565"/>
    </location>
</feature>
<feature type="region of interest" description="Disordered" evidence="14">
    <location>
        <begin position="665"/>
        <end position="684"/>
    </location>
</feature>
<keyword evidence="12 13" id="KW-0807">Transducer</keyword>
<dbReference type="GO" id="GO:0016323">
    <property type="term" value="C:basolateral plasma membrane"/>
    <property type="evidence" value="ECO:0007669"/>
    <property type="project" value="UniProtKB-SubCell"/>
</dbReference>
<dbReference type="Gene3D" id="1.20.1070.10">
    <property type="entry name" value="Rhodopsin 7-helix transmembrane proteins"/>
    <property type="match status" value="1"/>
</dbReference>
<feature type="transmembrane region" description="Helical" evidence="13">
    <location>
        <begin position="620"/>
        <end position="640"/>
    </location>
</feature>
<dbReference type="GeneTree" id="ENSGT00940000157364"/>
<evidence type="ECO:0000256" key="7">
    <source>
        <dbReference type="ARBA" id="ARBA00022989"/>
    </source>
</evidence>
<evidence type="ECO:0000256" key="13">
    <source>
        <dbReference type="RuleBase" id="RU361222"/>
    </source>
</evidence>
<dbReference type="PRINTS" id="PR00237">
    <property type="entry name" value="GPCRRHODOPSN"/>
</dbReference>
<dbReference type="GO" id="GO:0008584">
    <property type="term" value="P:male gonad development"/>
    <property type="evidence" value="ECO:0007669"/>
    <property type="project" value="TreeGrafter"/>
</dbReference>
<feature type="transmembrane region" description="Helical" evidence="13">
    <location>
        <begin position="379"/>
        <end position="399"/>
    </location>
</feature>
<proteinExistence type="inferred from homology"/>
<dbReference type="InterPro" id="IPR026906">
    <property type="entry name" value="LRR_5"/>
</dbReference>
<dbReference type="PANTHER" id="PTHR24372:SF1">
    <property type="entry name" value="LUTROPIN-CHORIOGONADOTROPIC HORMONE RECEPTOR"/>
    <property type="match status" value="1"/>
</dbReference>
<dbReference type="GO" id="GO:0004996">
    <property type="term" value="F:thyroid-stimulating hormone receptor activity"/>
    <property type="evidence" value="ECO:0007669"/>
    <property type="project" value="InterPro"/>
</dbReference>
<dbReference type="InterPro" id="IPR000276">
    <property type="entry name" value="GPCR_Rhodpsn"/>
</dbReference>
<keyword evidence="9 13" id="KW-0472">Membrane</keyword>
<keyword evidence="13" id="KW-0732">Signal</keyword>
<keyword evidence="8 13" id="KW-0297">G-protein coupled receptor</keyword>
<dbReference type="STRING" id="1676925.ENSPKIP00000015923"/>
<dbReference type="GO" id="GO:0008528">
    <property type="term" value="F:G protein-coupled peptide receptor activity"/>
    <property type="evidence" value="ECO:0007669"/>
    <property type="project" value="TreeGrafter"/>
</dbReference>
<dbReference type="SUPFAM" id="SSF52058">
    <property type="entry name" value="L domain-like"/>
    <property type="match status" value="1"/>
</dbReference>
<dbReference type="PANTHER" id="PTHR24372">
    <property type="entry name" value="GLYCOPROTEIN HORMONE RECEPTOR"/>
    <property type="match status" value="1"/>
</dbReference>
<sequence length="706" mass="78407">MGLQAVCRLVALGCLLQISVCWTSPCPGICRCTEESIRCTKETQLSSRSQSAFPTSLRFIHLPFKEVKSGSFRGLLNVSRIEILQSASLRRIKGKAFLSLHSLSEMLIQNVYNLEAIERGAFTDLPKLKYLSICNTGLRYFPDLTTIASIESYFFLELADNMEIDTIPSNAFLGMTDEYTHMNLFRNGFKDIQNHAFNGTKLDKLVLKGNSHLRNIHTAALEGAVGPSMLDVSSTPLRMLPAHGLLEVRVLAARSTPALKTLPPLESLANLQEAQLTYPSHCCAFHTWKRHHRDNAFLREFGKLAIPFSSDSLQGVIYPSDSIPVFMGGDSNLDTDPDDVEFQYSDLVLGIGTTMKCTPEPDAFNPCEDLLGSAFLRTATWAITVLAIAGNLTVLGVLLASHRKLTVSRFLMCNLAFADLCMGIYLLLIATADHQSQREYYNHATQWQTGPGCGVAGFLTVFASELSVYTLTTITLERWHTINYAMQLERRLRLRHVVATMAGGWAFSLLAALLPLLGVSSYTKVSICLPMDIETTAAQGYVVTLLLLNVAAFLVVCTCYSRIYLMVRQPQRAACHADAKIAKRMAVLVFTDFLCMAPISFFAISAALRAPLITVSHAKVLLVLFYPLNSLCNPFLYTIFTRAFRRDVRLLAARWGRCHTWTDGSRTQSHCPHRGPKAAAPQKPGSAPFYVDHIKMHGWFLKRGPK</sequence>
<evidence type="ECO:0000256" key="14">
    <source>
        <dbReference type="SAM" id="MobiDB-lite"/>
    </source>
</evidence>
<dbReference type="Pfam" id="PF13306">
    <property type="entry name" value="LRR_5"/>
    <property type="match status" value="2"/>
</dbReference>
<dbReference type="Gene3D" id="3.80.10.10">
    <property type="entry name" value="Ribonuclease Inhibitor"/>
    <property type="match status" value="1"/>
</dbReference>
<evidence type="ECO:0000313" key="17">
    <source>
        <dbReference type="Proteomes" id="UP000261540"/>
    </source>
</evidence>
<organism evidence="16 17">
    <name type="scientific">Paramormyrops kingsleyae</name>
    <dbReference type="NCBI Taxonomy" id="1676925"/>
    <lineage>
        <taxon>Eukaryota</taxon>
        <taxon>Metazoa</taxon>
        <taxon>Chordata</taxon>
        <taxon>Craniata</taxon>
        <taxon>Vertebrata</taxon>
        <taxon>Euteleostomi</taxon>
        <taxon>Actinopterygii</taxon>
        <taxon>Neopterygii</taxon>
        <taxon>Teleostei</taxon>
        <taxon>Osteoglossocephala</taxon>
        <taxon>Osteoglossomorpha</taxon>
        <taxon>Osteoglossiformes</taxon>
        <taxon>Mormyridae</taxon>
        <taxon>Paramormyrops</taxon>
    </lineage>
</organism>
<evidence type="ECO:0000313" key="16">
    <source>
        <dbReference type="Ensembl" id="ENSPKIP00000015923.1"/>
    </source>
</evidence>
<keyword evidence="11 13" id="KW-0675">Receptor</keyword>
<evidence type="ECO:0000256" key="5">
    <source>
        <dbReference type="ARBA" id="ARBA00022692"/>
    </source>
</evidence>
<reference evidence="16" key="1">
    <citation type="submission" date="2025-08" db="UniProtKB">
        <authorList>
            <consortium name="Ensembl"/>
        </authorList>
    </citation>
    <scope>IDENTIFICATION</scope>
</reference>
<dbReference type="FunFam" id="1.20.1070.10:FF:000019">
    <property type="entry name" value="Lutropin-choriogonadotropic hormone receptor"/>
    <property type="match status" value="1"/>
</dbReference>
<keyword evidence="4" id="KW-0433">Leucine-rich repeat</keyword>
<comment type="similarity">
    <text evidence="13">Belongs to the G-protein coupled receptor 1 family. FSH/LSH/TSH subfamily.</text>
</comment>
<feature type="transmembrane region" description="Helical" evidence="13">
    <location>
        <begin position="455"/>
        <end position="476"/>
    </location>
</feature>
<keyword evidence="7 13" id="KW-1133">Transmembrane helix</keyword>
<evidence type="ECO:0000256" key="1">
    <source>
        <dbReference type="ARBA" id="ARBA00004554"/>
    </source>
</evidence>
<evidence type="ECO:0000256" key="8">
    <source>
        <dbReference type="ARBA" id="ARBA00023040"/>
    </source>
</evidence>
<dbReference type="InterPro" id="IPR017452">
    <property type="entry name" value="GPCR_Rhodpsn_7TM"/>
</dbReference>
<keyword evidence="5 13" id="KW-0812">Transmembrane</keyword>
<keyword evidence="17" id="KW-1185">Reference proteome</keyword>
<evidence type="ECO:0000256" key="3">
    <source>
        <dbReference type="ARBA" id="ARBA00022475"/>
    </source>
</evidence>
<dbReference type="InterPro" id="IPR002131">
    <property type="entry name" value="Gphrmn_rcpt_fam"/>
</dbReference>